<organism evidence="2 3">
    <name type="scientific">Thermoflavimicrobium dichotomicum</name>
    <dbReference type="NCBI Taxonomy" id="46223"/>
    <lineage>
        <taxon>Bacteria</taxon>
        <taxon>Bacillati</taxon>
        <taxon>Bacillota</taxon>
        <taxon>Bacilli</taxon>
        <taxon>Bacillales</taxon>
        <taxon>Thermoactinomycetaceae</taxon>
        <taxon>Thermoflavimicrobium</taxon>
    </lineage>
</organism>
<evidence type="ECO:0000313" key="2">
    <source>
        <dbReference type="EMBL" id="SFJ73586.1"/>
    </source>
</evidence>
<dbReference type="Proteomes" id="UP000199545">
    <property type="component" value="Unassembled WGS sequence"/>
</dbReference>
<feature type="transmembrane region" description="Helical" evidence="1">
    <location>
        <begin position="49"/>
        <end position="73"/>
    </location>
</feature>
<feature type="transmembrane region" description="Helical" evidence="1">
    <location>
        <begin position="26"/>
        <end position="43"/>
    </location>
</feature>
<keyword evidence="1" id="KW-1133">Transmembrane helix</keyword>
<dbReference type="RefSeq" id="WP_093231252.1">
    <property type="nucleotide sequence ID" value="NZ_FORR01000019.1"/>
</dbReference>
<dbReference type="OrthoDB" id="2989918at2"/>
<accession>A0A1I3TVA6</accession>
<sequence>MSDNPIREECSSYQVLLTRKTRMMRIMDNLVVLLGLLVLLPFFEWRSTPFILAFLFFVLLVFIISPLIYLYIFHPRYTLYSDRLVVRIGKKVDTILLTEIEQEYDLRYYFRIRGKRTPLLVSDSFIDELNYQLEVIKRGWKT</sequence>
<dbReference type="AlphaFoldDB" id="A0A1I3TVA6"/>
<name>A0A1I3TVA6_9BACL</name>
<evidence type="ECO:0000313" key="3">
    <source>
        <dbReference type="Proteomes" id="UP000199545"/>
    </source>
</evidence>
<proteinExistence type="predicted"/>
<protein>
    <submittedName>
        <fullName evidence="2">Uncharacterized protein</fullName>
    </submittedName>
</protein>
<keyword evidence="1" id="KW-0812">Transmembrane</keyword>
<dbReference type="EMBL" id="FORR01000019">
    <property type="protein sequence ID" value="SFJ73586.1"/>
    <property type="molecule type" value="Genomic_DNA"/>
</dbReference>
<gene>
    <name evidence="2" type="ORF">SAMN05421852_11952</name>
</gene>
<keyword evidence="1" id="KW-0472">Membrane</keyword>
<evidence type="ECO:0000256" key="1">
    <source>
        <dbReference type="SAM" id="Phobius"/>
    </source>
</evidence>
<reference evidence="2 3" key="1">
    <citation type="submission" date="2016-10" db="EMBL/GenBank/DDBJ databases">
        <authorList>
            <person name="de Groot N.N."/>
        </authorList>
    </citation>
    <scope>NUCLEOTIDE SEQUENCE [LARGE SCALE GENOMIC DNA]</scope>
    <source>
        <strain evidence="2 3">DSM 44778</strain>
    </source>
</reference>
<dbReference type="STRING" id="46223.SAMN05421852_11952"/>
<keyword evidence="3" id="KW-1185">Reference proteome</keyword>